<evidence type="ECO:0000313" key="2">
    <source>
        <dbReference type="EMBL" id="RKO63162.1"/>
    </source>
</evidence>
<protein>
    <submittedName>
        <fullName evidence="2">Uncharacterized protein</fullName>
    </submittedName>
</protein>
<name>A0A420VHL0_9BACI</name>
<accession>A0A420VHL0</accession>
<comment type="caution">
    <text evidence="2">The sequence shown here is derived from an EMBL/GenBank/DDBJ whole genome shotgun (WGS) entry which is preliminary data.</text>
</comment>
<dbReference type="AlphaFoldDB" id="A0A420VHL0"/>
<keyword evidence="3" id="KW-1185">Reference proteome</keyword>
<feature type="region of interest" description="Disordered" evidence="1">
    <location>
        <begin position="122"/>
        <end position="201"/>
    </location>
</feature>
<organism evidence="2 3">
    <name type="scientific">Caldibacillus debilis GB1</name>
    <dbReference type="NCBI Taxonomy" id="1339248"/>
    <lineage>
        <taxon>Bacteria</taxon>
        <taxon>Bacillati</taxon>
        <taxon>Bacillota</taxon>
        <taxon>Bacilli</taxon>
        <taxon>Bacillales</taxon>
        <taxon>Bacillaceae</taxon>
        <taxon>Caldibacillus</taxon>
    </lineage>
</organism>
<dbReference type="Proteomes" id="UP000286235">
    <property type="component" value="Unassembled WGS sequence"/>
</dbReference>
<evidence type="ECO:0000256" key="1">
    <source>
        <dbReference type="SAM" id="MobiDB-lite"/>
    </source>
</evidence>
<reference evidence="2 3" key="1">
    <citation type="submission" date="2013-12" db="EMBL/GenBank/DDBJ databases">
        <title>Genome and proteome characterization of Caldibacillus debilis GB1 derived from a cellulolytic aero-tolerant co-culture.</title>
        <authorList>
            <person name="Wushke S.T."/>
            <person name="Zhang X."/>
            <person name="Fristensky B."/>
            <person name="Wilkins J.A."/>
            <person name="Levin D.B."/>
            <person name="Sparling R."/>
        </authorList>
    </citation>
    <scope>NUCLEOTIDE SEQUENCE [LARGE SCALE GENOMIC DNA]</scope>
    <source>
        <strain evidence="2 3">GB1</strain>
    </source>
</reference>
<dbReference type="EMBL" id="AZRV01000011">
    <property type="protein sequence ID" value="RKO63162.1"/>
    <property type="molecule type" value="Genomic_DNA"/>
</dbReference>
<sequence length="201" mass="22219">MLKPFLLYYIGSKNGISKTGAYDEEKRIFPDGSPGRRCQARGCTRWAPRNGSGAKPKWFEPSGCRRVPRRKIPPSVIPAKGPPPVQFPARSFVSPKDEPDMGDHFPEGFLFVLAHRPLTGFSLPSGQPPDRNSPALFPAPSRQKHRARTIESSGSGNLPVLSSVFRSRRKGRSLTGKGRFPGAFSAGRAGLPSFRKKKWHR</sequence>
<proteinExistence type="predicted"/>
<evidence type="ECO:0000313" key="3">
    <source>
        <dbReference type="Proteomes" id="UP000286235"/>
    </source>
</evidence>
<gene>
    <name evidence="2" type="ORF">Cdeb_00251</name>
</gene>